<name>A0A9X6ZXZ5_BACCE</name>
<dbReference type="AlphaFoldDB" id="A0A9X6ZXZ5"/>
<dbReference type="PANTHER" id="PTHR47197">
    <property type="entry name" value="PROTEIN NIRF"/>
    <property type="match status" value="1"/>
</dbReference>
<dbReference type="Gene3D" id="2.130.10.10">
    <property type="entry name" value="YVTN repeat-like/Quinoprotein amine dehydrogenase"/>
    <property type="match status" value="1"/>
</dbReference>
<dbReference type="EMBL" id="NUWJ01000235">
    <property type="protein sequence ID" value="PFK10499.1"/>
    <property type="molecule type" value="Genomic_DNA"/>
</dbReference>
<organism evidence="1 2">
    <name type="scientific">Bacillus cereus</name>
    <dbReference type="NCBI Taxonomy" id="1396"/>
    <lineage>
        <taxon>Bacteria</taxon>
        <taxon>Bacillati</taxon>
        <taxon>Bacillota</taxon>
        <taxon>Bacilli</taxon>
        <taxon>Bacillales</taxon>
        <taxon>Bacillaceae</taxon>
        <taxon>Bacillus</taxon>
        <taxon>Bacillus cereus group</taxon>
    </lineage>
</organism>
<dbReference type="InterPro" id="IPR011964">
    <property type="entry name" value="YVTN_b-propeller_repeat"/>
</dbReference>
<dbReference type="Pfam" id="PF10282">
    <property type="entry name" value="Lactonase"/>
    <property type="match status" value="1"/>
</dbReference>
<dbReference type="InterPro" id="IPR019405">
    <property type="entry name" value="Lactonase_7-beta_prop"/>
</dbReference>
<evidence type="ECO:0000313" key="2">
    <source>
        <dbReference type="Proteomes" id="UP000224413"/>
    </source>
</evidence>
<dbReference type="SUPFAM" id="SSF50974">
    <property type="entry name" value="Nitrous oxide reductase, N-terminal domain"/>
    <property type="match status" value="1"/>
</dbReference>
<protein>
    <recommendedName>
        <fullName evidence="3">PQQ-dependent protein</fullName>
    </recommendedName>
</protein>
<dbReference type="Proteomes" id="UP000224413">
    <property type="component" value="Unassembled WGS sequence"/>
</dbReference>
<feature type="non-terminal residue" evidence="1">
    <location>
        <position position="75"/>
    </location>
</feature>
<gene>
    <name evidence="1" type="ORF">COI98_24105</name>
</gene>
<evidence type="ECO:0000313" key="1">
    <source>
        <dbReference type="EMBL" id="PFK10499.1"/>
    </source>
</evidence>
<dbReference type="InterPro" id="IPR011045">
    <property type="entry name" value="N2O_reductase_N"/>
</dbReference>
<dbReference type="InterPro" id="IPR051200">
    <property type="entry name" value="Host-pathogen_enzymatic-act"/>
</dbReference>
<accession>A0A9X6ZXZ5</accession>
<dbReference type="PANTHER" id="PTHR47197:SF3">
    <property type="entry name" value="DIHYDRO-HEME D1 DEHYDROGENASE"/>
    <property type="match status" value="1"/>
</dbReference>
<reference evidence="1 2" key="1">
    <citation type="submission" date="2017-09" db="EMBL/GenBank/DDBJ databases">
        <title>Large-scale bioinformatics analysis of Bacillus genomes uncovers conserved roles of natural products in bacterial physiology.</title>
        <authorList>
            <consortium name="Agbiome Team Llc"/>
            <person name="Bleich R.M."/>
            <person name="Grubbs K.J."/>
            <person name="Santa Maria K.C."/>
            <person name="Allen S.E."/>
            <person name="Farag S."/>
            <person name="Shank E.A."/>
            <person name="Bowers A."/>
        </authorList>
    </citation>
    <scope>NUCLEOTIDE SEQUENCE [LARGE SCALE GENOMIC DNA]</scope>
    <source>
        <strain evidence="1 2">AFS083741</strain>
    </source>
</reference>
<comment type="caution">
    <text evidence="1">The sequence shown here is derived from an EMBL/GenBank/DDBJ whole genome shotgun (WGS) entry which is preliminary data.</text>
</comment>
<sequence length="75" mass="7575">MPVGTAPIGIAIKPDGDFVYVTNSSSSSNNVSVINTGSNSIVATIFVGNLPSSVAIKPDGDFAYVANQSSNNVSV</sequence>
<proteinExistence type="predicted"/>
<evidence type="ECO:0008006" key="3">
    <source>
        <dbReference type="Google" id="ProtNLM"/>
    </source>
</evidence>
<dbReference type="InterPro" id="IPR015943">
    <property type="entry name" value="WD40/YVTN_repeat-like_dom_sf"/>
</dbReference>
<dbReference type="NCBIfam" id="TIGR02276">
    <property type="entry name" value="beta_rpt_yvtn"/>
    <property type="match status" value="1"/>
</dbReference>